<feature type="transmembrane region" description="Helical" evidence="1">
    <location>
        <begin position="6"/>
        <end position="29"/>
    </location>
</feature>
<name>A0A9W6D9C3_9CLOT</name>
<comment type="caution">
    <text evidence="2">The sequence shown here is derived from an EMBL/GenBank/DDBJ whole genome shotgun (WGS) entry which is preliminary data.</text>
</comment>
<evidence type="ECO:0000313" key="2">
    <source>
        <dbReference type="EMBL" id="GKU24165.1"/>
    </source>
</evidence>
<dbReference type="AlphaFoldDB" id="A0A9W6D9C3"/>
<dbReference type="InterPro" id="IPR017259">
    <property type="entry name" value="UCP037672"/>
</dbReference>
<dbReference type="RefSeq" id="WP_261851188.1">
    <property type="nucleotide sequence ID" value="NZ_BQXY01000001.1"/>
</dbReference>
<feature type="transmembrane region" description="Helical" evidence="1">
    <location>
        <begin position="74"/>
        <end position="94"/>
    </location>
</feature>
<proteinExistence type="predicted"/>
<evidence type="ECO:0000256" key="1">
    <source>
        <dbReference type="SAM" id="Phobius"/>
    </source>
</evidence>
<dbReference type="Proteomes" id="UP001057868">
    <property type="component" value="Unassembled WGS sequence"/>
</dbReference>
<gene>
    <name evidence="2" type="ORF">CFOLD11_09910</name>
</gene>
<keyword evidence="1" id="KW-0812">Transmembrane</keyword>
<keyword evidence="1" id="KW-1133">Transmembrane helix</keyword>
<dbReference type="Pfam" id="PF12650">
    <property type="entry name" value="DUF3784"/>
    <property type="match status" value="1"/>
</dbReference>
<accession>A0A9W6D9C3</accession>
<feature type="transmembrane region" description="Helical" evidence="1">
    <location>
        <begin position="50"/>
        <end position="68"/>
    </location>
</feature>
<dbReference type="EMBL" id="BQXY01000001">
    <property type="protein sequence ID" value="GKU24165.1"/>
    <property type="molecule type" value="Genomic_DNA"/>
</dbReference>
<protein>
    <recommendedName>
        <fullName evidence="4">DUF3784 domain-containing protein</fullName>
    </recommendedName>
</protein>
<evidence type="ECO:0008006" key="4">
    <source>
        <dbReference type="Google" id="ProtNLM"/>
    </source>
</evidence>
<keyword evidence="3" id="KW-1185">Reference proteome</keyword>
<reference evidence="2" key="1">
    <citation type="journal article" date="2023" name="Int. J. Syst. Evol. Microbiol.">
        <title>&lt;i&gt;Clostridium folliculivorans&lt;/i&gt; sp. nov., isolated from soil samples of an organic paddy in Japan.</title>
        <authorList>
            <person name="Tazawa J."/>
            <person name="Kobayashi H."/>
            <person name="Tanizawa Y."/>
            <person name="Uchino A."/>
            <person name="Tanaka F."/>
            <person name="Urashima Y."/>
            <person name="Miura S."/>
            <person name="Sakamoto M."/>
            <person name="Ohkuma M."/>
            <person name="Tohno M."/>
        </authorList>
    </citation>
    <scope>NUCLEOTIDE SEQUENCE</scope>
    <source>
        <strain evidence="2">D1-1</strain>
    </source>
</reference>
<evidence type="ECO:0000313" key="3">
    <source>
        <dbReference type="Proteomes" id="UP001057868"/>
    </source>
</evidence>
<organism evidence="2 3">
    <name type="scientific">Clostridium folliculivorans</name>
    <dbReference type="NCBI Taxonomy" id="2886038"/>
    <lineage>
        <taxon>Bacteria</taxon>
        <taxon>Bacillati</taxon>
        <taxon>Bacillota</taxon>
        <taxon>Clostridia</taxon>
        <taxon>Eubacteriales</taxon>
        <taxon>Clostridiaceae</taxon>
        <taxon>Clostridium</taxon>
    </lineage>
</organism>
<keyword evidence="1" id="KW-0472">Membrane</keyword>
<sequence length="103" mass="11571">MPAGLIGIIVLFIVLGIVFSLGKGAFLISGYNTLSKEEKAKYDTEALCKFMGKSMFMLAFSVFLWGLSTLLNQHFVFVIGFILFIGTVIFLIIYTNTNNRFRK</sequence>